<gene>
    <name evidence="1" type="ORF">BLNAU_5169</name>
</gene>
<sequence length="322" mass="36614">MHPFSESVSAHPSTSNNEECVVGALSRPSSHTISEFVPRIRINDGVDNNIPVLCRGQIMRSNDECRFGNAAVHHQHMHPFRHCNRRILRGRLNHEECWLSKANSLPNPPHTLCVLPRFTSQSPSTLQIWNECELMSDRTRECSDCVCLPKIHLNRLGSIQKFDLWFTDALNDPVSSVHTFREKKATNKESLYSHDACTIRGGLGAVRTVLYPQIELSPSEMNKKSVLLSFSLSLLDFHYIFPTPCLLLFIDTDTGCTLSFSVYLQSQQRIRESESQFYGGNIADKQPAEMKIGKKQGKKDLDDVGIERQRQLVRDQRARHAV</sequence>
<dbReference type="Proteomes" id="UP001281761">
    <property type="component" value="Unassembled WGS sequence"/>
</dbReference>
<dbReference type="EMBL" id="JARBJD010000026">
    <property type="protein sequence ID" value="KAK2959972.1"/>
    <property type="molecule type" value="Genomic_DNA"/>
</dbReference>
<organism evidence="1 2">
    <name type="scientific">Blattamonas nauphoetae</name>
    <dbReference type="NCBI Taxonomy" id="2049346"/>
    <lineage>
        <taxon>Eukaryota</taxon>
        <taxon>Metamonada</taxon>
        <taxon>Preaxostyla</taxon>
        <taxon>Oxymonadida</taxon>
        <taxon>Blattamonas</taxon>
    </lineage>
</organism>
<accession>A0ABQ9Y884</accession>
<reference evidence="1 2" key="1">
    <citation type="journal article" date="2022" name="bioRxiv">
        <title>Genomics of Preaxostyla Flagellates Illuminates Evolutionary Transitions and the Path Towards Mitochondrial Loss.</title>
        <authorList>
            <person name="Novak L.V.F."/>
            <person name="Treitli S.C."/>
            <person name="Pyrih J."/>
            <person name="Halakuc P."/>
            <person name="Pipaliya S.V."/>
            <person name="Vacek V."/>
            <person name="Brzon O."/>
            <person name="Soukal P."/>
            <person name="Eme L."/>
            <person name="Dacks J.B."/>
            <person name="Karnkowska A."/>
            <person name="Elias M."/>
            <person name="Hampl V."/>
        </authorList>
    </citation>
    <scope>NUCLEOTIDE SEQUENCE [LARGE SCALE GENOMIC DNA]</scope>
    <source>
        <strain evidence="1">NAU3</strain>
        <tissue evidence="1">Gut</tissue>
    </source>
</reference>
<evidence type="ECO:0000313" key="2">
    <source>
        <dbReference type="Proteomes" id="UP001281761"/>
    </source>
</evidence>
<name>A0ABQ9Y884_9EUKA</name>
<proteinExistence type="predicted"/>
<evidence type="ECO:0000313" key="1">
    <source>
        <dbReference type="EMBL" id="KAK2959972.1"/>
    </source>
</evidence>
<protein>
    <submittedName>
        <fullName evidence="1">Uncharacterized protein</fullName>
    </submittedName>
</protein>
<comment type="caution">
    <text evidence="1">The sequence shown here is derived from an EMBL/GenBank/DDBJ whole genome shotgun (WGS) entry which is preliminary data.</text>
</comment>
<keyword evidence="2" id="KW-1185">Reference proteome</keyword>